<accession>A0A918SQR7</accession>
<evidence type="ECO:0000313" key="2">
    <source>
        <dbReference type="EMBL" id="GHA64370.1"/>
    </source>
</evidence>
<evidence type="ECO:0000313" key="3">
    <source>
        <dbReference type="Proteomes" id="UP000644020"/>
    </source>
</evidence>
<dbReference type="AlphaFoldDB" id="A0A918SQR7"/>
<proteinExistence type="predicted"/>
<sequence length="58" mass="5979">MRTRLVRPATAALLTAGALTGALVASPAQATEYSSALKISGVQYDAPGRDGNGYITFH</sequence>
<feature type="signal peptide" evidence="1">
    <location>
        <begin position="1"/>
        <end position="30"/>
    </location>
</feature>
<dbReference type="Proteomes" id="UP000644020">
    <property type="component" value="Unassembled WGS sequence"/>
</dbReference>
<reference evidence="2" key="1">
    <citation type="journal article" date="2014" name="Int. J. Syst. Evol. Microbiol.">
        <title>Complete genome sequence of Corynebacterium casei LMG S-19264T (=DSM 44701T), isolated from a smear-ripened cheese.</title>
        <authorList>
            <consortium name="US DOE Joint Genome Institute (JGI-PGF)"/>
            <person name="Walter F."/>
            <person name="Albersmeier A."/>
            <person name="Kalinowski J."/>
            <person name="Ruckert C."/>
        </authorList>
    </citation>
    <scope>NUCLEOTIDE SEQUENCE</scope>
    <source>
        <strain evidence="2">JCM 4518</strain>
    </source>
</reference>
<comment type="caution">
    <text evidence="2">The sequence shown here is derived from an EMBL/GenBank/DDBJ whole genome shotgun (WGS) entry which is preliminary data.</text>
</comment>
<evidence type="ECO:0000256" key="1">
    <source>
        <dbReference type="SAM" id="SignalP"/>
    </source>
</evidence>
<keyword evidence="3" id="KW-1185">Reference proteome</keyword>
<feature type="chain" id="PRO_5037080920" evidence="1">
    <location>
        <begin position="31"/>
        <end position="58"/>
    </location>
</feature>
<dbReference type="EMBL" id="BMUL01000001">
    <property type="protein sequence ID" value="GHA64370.1"/>
    <property type="molecule type" value="Genomic_DNA"/>
</dbReference>
<organism evidence="2 3">
    <name type="scientific">Streptomyces termitum</name>
    <dbReference type="NCBI Taxonomy" id="67368"/>
    <lineage>
        <taxon>Bacteria</taxon>
        <taxon>Bacillati</taxon>
        <taxon>Actinomycetota</taxon>
        <taxon>Actinomycetes</taxon>
        <taxon>Kitasatosporales</taxon>
        <taxon>Streptomycetaceae</taxon>
        <taxon>Streptomyces</taxon>
    </lineage>
</organism>
<reference evidence="2" key="2">
    <citation type="submission" date="2020-09" db="EMBL/GenBank/DDBJ databases">
        <authorList>
            <person name="Sun Q."/>
            <person name="Ohkuma M."/>
        </authorList>
    </citation>
    <scope>NUCLEOTIDE SEQUENCE</scope>
    <source>
        <strain evidence="2">JCM 4518</strain>
    </source>
</reference>
<gene>
    <name evidence="2" type="ORF">GCM10010305_02350</name>
</gene>
<protein>
    <submittedName>
        <fullName evidence="2">Uncharacterized protein</fullName>
    </submittedName>
</protein>
<name>A0A918SQR7_9ACTN</name>
<keyword evidence="1" id="KW-0732">Signal</keyword>